<dbReference type="PANTHER" id="PTHR11920">
    <property type="entry name" value="GUANYLYL CYCLASE"/>
    <property type="match status" value="1"/>
</dbReference>
<evidence type="ECO:0000259" key="9">
    <source>
        <dbReference type="PROSITE" id="PS50125"/>
    </source>
</evidence>
<gene>
    <name evidence="10" type="ORF">QU605_05025</name>
</gene>
<evidence type="ECO:0000313" key="10">
    <source>
        <dbReference type="EMBL" id="MDM9630820.1"/>
    </source>
</evidence>
<name>A0ABT7WD26_9FLAO</name>
<dbReference type="InterPro" id="IPR018297">
    <property type="entry name" value="A/G_cyclase_CS"/>
</dbReference>
<dbReference type="Pfam" id="PF13424">
    <property type="entry name" value="TPR_12"/>
    <property type="match status" value="2"/>
</dbReference>
<dbReference type="RefSeq" id="WP_289724185.1">
    <property type="nucleotide sequence ID" value="NZ_JAUDUY010000002.1"/>
</dbReference>
<proteinExistence type="inferred from homology"/>
<dbReference type="PROSITE" id="PS00452">
    <property type="entry name" value="GUANYLATE_CYCLASE_1"/>
    <property type="match status" value="1"/>
</dbReference>
<keyword evidence="4 8" id="KW-1133">Transmembrane helix</keyword>
<dbReference type="InterPro" id="IPR019734">
    <property type="entry name" value="TPR_rpt"/>
</dbReference>
<dbReference type="SMART" id="SM00028">
    <property type="entry name" value="TPR"/>
    <property type="match status" value="5"/>
</dbReference>
<dbReference type="EMBL" id="JAUDUY010000002">
    <property type="protein sequence ID" value="MDM9630820.1"/>
    <property type="molecule type" value="Genomic_DNA"/>
</dbReference>
<evidence type="ECO:0000256" key="3">
    <source>
        <dbReference type="ARBA" id="ARBA00022741"/>
    </source>
</evidence>
<dbReference type="SUPFAM" id="SSF48452">
    <property type="entry name" value="TPR-like"/>
    <property type="match status" value="1"/>
</dbReference>
<evidence type="ECO:0000256" key="4">
    <source>
        <dbReference type="ARBA" id="ARBA00022989"/>
    </source>
</evidence>
<keyword evidence="6 7" id="KW-0456">Lyase</keyword>
<dbReference type="Gene3D" id="3.30.70.1230">
    <property type="entry name" value="Nucleotide cyclase"/>
    <property type="match status" value="1"/>
</dbReference>
<dbReference type="SUPFAM" id="SSF55073">
    <property type="entry name" value="Nucleotide cyclase"/>
    <property type="match status" value="1"/>
</dbReference>
<dbReference type="InterPro" id="IPR029787">
    <property type="entry name" value="Nucleotide_cyclase"/>
</dbReference>
<protein>
    <submittedName>
        <fullName evidence="10">Adenylate/guanylate cyclase domain-containing protein</fullName>
    </submittedName>
</protein>
<comment type="subcellular location">
    <subcellularLocation>
        <location evidence="1">Membrane</location>
    </subcellularLocation>
</comment>
<accession>A0ABT7WD26</accession>
<reference evidence="10" key="1">
    <citation type="submission" date="2023-06" db="EMBL/GenBank/DDBJ databases">
        <title>Robiginitalea aurantiacus sp. nov. and Algoriphagus sediminis sp. nov., isolated from coastal sediment.</title>
        <authorList>
            <person name="Zhou Z.Y."/>
            <person name="An J."/>
            <person name="Jia Y.W."/>
            <person name="Du Z.J."/>
        </authorList>
    </citation>
    <scope>NUCLEOTIDE SEQUENCE</scope>
    <source>
        <strain evidence="10">M39</strain>
    </source>
</reference>
<dbReference type="Pfam" id="PF00211">
    <property type="entry name" value="Guanylate_cyc"/>
    <property type="match status" value="1"/>
</dbReference>
<comment type="similarity">
    <text evidence="7">Belongs to the adenylyl cyclase class-4/guanylyl cyclase family.</text>
</comment>
<evidence type="ECO:0000256" key="2">
    <source>
        <dbReference type="ARBA" id="ARBA00022692"/>
    </source>
</evidence>
<keyword evidence="3" id="KW-0547">Nucleotide-binding</keyword>
<evidence type="ECO:0000313" key="11">
    <source>
        <dbReference type="Proteomes" id="UP001174839"/>
    </source>
</evidence>
<feature type="transmembrane region" description="Helical" evidence="8">
    <location>
        <begin position="383"/>
        <end position="403"/>
    </location>
</feature>
<dbReference type="InterPro" id="IPR050401">
    <property type="entry name" value="Cyclic_nucleotide_synthase"/>
</dbReference>
<comment type="caution">
    <text evidence="10">The sequence shown here is derived from an EMBL/GenBank/DDBJ whole genome shotgun (WGS) entry which is preliminary data.</text>
</comment>
<dbReference type="InterPro" id="IPR011990">
    <property type="entry name" value="TPR-like_helical_dom_sf"/>
</dbReference>
<dbReference type="PROSITE" id="PS50125">
    <property type="entry name" value="GUANYLATE_CYCLASE_2"/>
    <property type="match status" value="1"/>
</dbReference>
<sequence>MAGKFNNTISSFFIKRSAQTGFRAIRKASSGFAVCLFMSGLSLFSQSQSEVDSLEQVYLQGAFEPRDSLEILTDLATDFQDPQKILEYSDVLIEVALRQDSTRKLYSGYLQKGNGYLRLGNQVDAIENYFQAAKYAGDTESAITLGSVYVTIADTYSMMDNIGNAREYYKRAIAMLRKTTDTLSLATGLANAGDFYYRQEKLDSALIYFEEAGALFKSIDYTLGIGYYEGSLGMIYGAQGRHAEALEKLNLCLDILEEEGDYYGVSAFLPFISDVHKSQGNYNAAIRTAKQSLEIAEKYRLKEQIRDANLQLSELYELLGRPAESLKFYKDYTTYKDSISNIGNVQQMARLRTNYVIDQKQSEVNLLEKEAEISELREKRQDAALYVAIAIVFLTFLLAYGLYRRYIYIRRTRDVIEKEKSRSDELLKNILPEETADELKKYGRVKAKRFQSVSVLFADFVGFTTYSEKMSPEDLVKTVDYYFSRFDQVVEKYGLEKIKTMGDCYMCAGGLPFPTEDHAVKMAHVASEIQEIVSGDGFSEVTGFEIRLGIHTGPVVAGVVGTKKFAYDIWGDTVNIASRMESGSLPGKINVSESTYHLIKDHFECEFRGMLQVKNRGMMKMYFLNKPREKSEEVLQVDAMGIEIPRD</sequence>
<keyword evidence="11" id="KW-1185">Reference proteome</keyword>
<dbReference type="SMART" id="SM00044">
    <property type="entry name" value="CYCc"/>
    <property type="match status" value="1"/>
</dbReference>
<dbReference type="PANTHER" id="PTHR11920:SF335">
    <property type="entry name" value="GUANYLATE CYCLASE"/>
    <property type="match status" value="1"/>
</dbReference>
<organism evidence="10 11">
    <name type="scientific">Robiginitalea aurantiaca</name>
    <dbReference type="NCBI Taxonomy" id="3056915"/>
    <lineage>
        <taxon>Bacteria</taxon>
        <taxon>Pseudomonadati</taxon>
        <taxon>Bacteroidota</taxon>
        <taxon>Flavobacteriia</taxon>
        <taxon>Flavobacteriales</taxon>
        <taxon>Flavobacteriaceae</taxon>
        <taxon>Robiginitalea</taxon>
    </lineage>
</organism>
<evidence type="ECO:0000256" key="5">
    <source>
        <dbReference type="ARBA" id="ARBA00023136"/>
    </source>
</evidence>
<dbReference type="InterPro" id="IPR001054">
    <property type="entry name" value="A/G_cyclase"/>
</dbReference>
<evidence type="ECO:0000256" key="1">
    <source>
        <dbReference type="ARBA" id="ARBA00004370"/>
    </source>
</evidence>
<evidence type="ECO:0000256" key="6">
    <source>
        <dbReference type="ARBA" id="ARBA00023239"/>
    </source>
</evidence>
<dbReference type="CDD" id="cd07302">
    <property type="entry name" value="CHD"/>
    <property type="match status" value="1"/>
</dbReference>
<dbReference type="Proteomes" id="UP001174839">
    <property type="component" value="Unassembled WGS sequence"/>
</dbReference>
<evidence type="ECO:0000256" key="7">
    <source>
        <dbReference type="RuleBase" id="RU000405"/>
    </source>
</evidence>
<evidence type="ECO:0000256" key="8">
    <source>
        <dbReference type="SAM" id="Phobius"/>
    </source>
</evidence>
<dbReference type="Gene3D" id="1.25.40.10">
    <property type="entry name" value="Tetratricopeptide repeat domain"/>
    <property type="match status" value="1"/>
</dbReference>
<feature type="domain" description="Guanylate cyclase" evidence="9">
    <location>
        <begin position="454"/>
        <end position="581"/>
    </location>
</feature>
<keyword evidence="2 8" id="KW-0812">Transmembrane</keyword>
<keyword evidence="5 8" id="KW-0472">Membrane</keyword>